<protein>
    <submittedName>
        <fullName evidence="2">PadR family transcriptional regulator</fullName>
    </submittedName>
</protein>
<dbReference type="InterPro" id="IPR005149">
    <property type="entry name" value="Tscrpt_reg_PadR_N"/>
</dbReference>
<dbReference type="Gene3D" id="1.10.10.10">
    <property type="entry name" value="Winged helix-like DNA-binding domain superfamily/Winged helix DNA-binding domain"/>
    <property type="match status" value="1"/>
</dbReference>
<proteinExistence type="predicted"/>
<sequence length="97" mass="11157">MHELTGFQRDLLYCVAALDEPSGLEIGRELAEYFSTEINHGHLYPNLNDLIEEGLLSKDKKDGRTNLYRLTPLGIELIEERQQWEADKLREAGIDLD</sequence>
<feature type="domain" description="Transcription regulator PadR N-terminal" evidence="1">
    <location>
        <begin position="19"/>
        <end position="78"/>
    </location>
</feature>
<keyword evidence="3" id="KW-1185">Reference proteome</keyword>
<evidence type="ECO:0000259" key="1">
    <source>
        <dbReference type="Pfam" id="PF03551"/>
    </source>
</evidence>
<dbReference type="AlphaFoldDB" id="A0ABD6DCH4"/>
<reference evidence="2 3" key="1">
    <citation type="journal article" date="2019" name="Int. J. Syst. Evol. Microbiol.">
        <title>The Global Catalogue of Microorganisms (GCM) 10K type strain sequencing project: providing services to taxonomists for standard genome sequencing and annotation.</title>
        <authorList>
            <consortium name="The Broad Institute Genomics Platform"/>
            <consortium name="The Broad Institute Genome Sequencing Center for Infectious Disease"/>
            <person name="Wu L."/>
            <person name="Ma J."/>
        </authorList>
    </citation>
    <scope>NUCLEOTIDE SEQUENCE [LARGE SCALE GENOMIC DNA]</scope>
    <source>
        <strain evidence="2 3">CGMCC 1.10593</strain>
    </source>
</reference>
<dbReference type="InterPro" id="IPR036388">
    <property type="entry name" value="WH-like_DNA-bd_sf"/>
</dbReference>
<accession>A0ABD6DCH4</accession>
<dbReference type="Proteomes" id="UP001597052">
    <property type="component" value="Unassembled WGS sequence"/>
</dbReference>
<evidence type="ECO:0000313" key="3">
    <source>
        <dbReference type="Proteomes" id="UP001597052"/>
    </source>
</evidence>
<dbReference type="RefSeq" id="WP_256397970.1">
    <property type="nucleotide sequence ID" value="NZ_JANHDJ010000024.1"/>
</dbReference>
<dbReference type="EMBL" id="JBHUDM010000020">
    <property type="protein sequence ID" value="MFD1644029.1"/>
    <property type="molecule type" value="Genomic_DNA"/>
</dbReference>
<dbReference type="Pfam" id="PF03551">
    <property type="entry name" value="PadR"/>
    <property type="match status" value="1"/>
</dbReference>
<gene>
    <name evidence="2" type="ORF">ACFSBW_19535</name>
</gene>
<dbReference type="SUPFAM" id="SSF46785">
    <property type="entry name" value="Winged helix' DNA-binding domain"/>
    <property type="match status" value="1"/>
</dbReference>
<comment type="caution">
    <text evidence="2">The sequence shown here is derived from an EMBL/GenBank/DDBJ whole genome shotgun (WGS) entry which is preliminary data.</text>
</comment>
<organism evidence="2 3">
    <name type="scientific">Halohasta litorea</name>
    <dbReference type="NCBI Taxonomy" id="869891"/>
    <lineage>
        <taxon>Archaea</taxon>
        <taxon>Methanobacteriati</taxon>
        <taxon>Methanobacteriota</taxon>
        <taxon>Stenosarchaea group</taxon>
        <taxon>Halobacteria</taxon>
        <taxon>Halobacteriales</taxon>
        <taxon>Haloferacaceae</taxon>
        <taxon>Halohasta</taxon>
    </lineage>
</organism>
<name>A0ABD6DCH4_9EURY</name>
<evidence type="ECO:0000313" key="2">
    <source>
        <dbReference type="EMBL" id="MFD1644029.1"/>
    </source>
</evidence>
<dbReference type="InterPro" id="IPR036390">
    <property type="entry name" value="WH_DNA-bd_sf"/>
</dbReference>